<keyword evidence="2" id="KW-0378">Hydrolase</keyword>
<evidence type="ECO:0000256" key="1">
    <source>
        <dbReference type="SAM" id="MobiDB-lite"/>
    </source>
</evidence>
<sequence>MVQYEIAKTGREGPVSRDLPRPAAGVPPLLDVHFEDPTAPERLAAAIARQFRALPHPERHLPVFFLVGATSSTGDSLGPFTGWFLRRKGFRGEHVGDLADPVHATNLRERLAEARARALRRERLPYIIAVDAAVGRPGRITVNRGPLRPGAAMGKALPQVGHLHIMGGMANFPFMIWFTDLDQTVGMAEVIADGLLAFWAAYESGELFGRPSVARTGLA</sequence>
<keyword evidence="2" id="KW-0645">Protease</keyword>
<dbReference type="InterPro" id="IPR009665">
    <property type="entry name" value="YyaC"/>
</dbReference>
<proteinExistence type="predicted"/>
<feature type="region of interest" description="Disordered" evidence="1">
    <location>
        <begin position="1"/>
        <end position="22"/>
    </location>
</feature>
<dbReference type="NCBIfam" id="TIGR02841">
    <property type="entry name" value="spore_YyaC"/>
    <property type="match status" value="1"/>
</dbReference>
<dbReference type="Proteomes" id="UP000732377">
    <property type="component" value="Unassembled WGS sequence"/>
</dbReference>
<evidence type="ECO:0000313" key="2">
    <source>
        <dbReference type="EMBL" id="MBY6278068.1"/>
    </source>
</evidence>
<gene>
    <name evidence="2" type="primary">yyaC</name>
    <name evidence="2" type="ORF">CWE10_18185</name>
</gene>
<dbReference type="GO" id="GO:0008233">
    <property type="term" value="F:peptidase activity"/>
    <property type="evidence" value="ECO:0007669"/>
    <property type="project" value="UniProtKB-KW"/>
</dbReference>
<dbReference type="Pfam" id="PF06866">
    <property type="entry name" value="DUF1256"/>
    <property type="match status" value="1"/>
</dbReference>
<accession>A0A953IBP5</accession>
<organism evidence="2 3">
    <name type="scientific">Symbiobacterium thermophilum</name>
    <dbReference type="NCBI Taxonomy" id="2734"/>
    <lineage>
        <taxon>Bacteria</taxon>
        <taxon>Bacillati</taxon>
        <taxon>Bacillota</taxon>
        <taxon>Clostridia</taxon>
        <taxon>Eubacteriales</taxon>
        <taxon>Symbiobacteriaceae</taxon>
        <taxon>Symbiobacterium</taxon>
    </lineage>
</organism>
<reference evidence="2" key="1">
    <citation type="submission" date="2017-11" db="EMBL/GenBank/DDBJ databases">
        <title>Three new genomes from thermophilic consortium.</title>
        <authorList>
            <person name="Quaggio R."/>
            <person name="Amgarten D."/>
            <person name="Setubal J.C."/>
        </authorList>
    </citation>
    <scope>NUCLEOTIDE SEQUENCE</scope>
    <source>
        <strain evidence="2">ZCTH01-B2</strain>
    </source>
</reference>
<evidence type="ECO:0000313" key="3">
    <source>
        <dbReference type="Proteomes" id="UP000732377"/>
    </source>
</evidence>
<dbReference type="EMBL" id="PIUK01000329">
    <property type="protein sequence ID" value="MBY6278068.1"/>
    <property type="molecule type" value="Genomic_DNA"/>
</dbReference>
<dbReference type="SUPFAM" id="SSF53163">
    <property type="entry name" value="HybD-like"/>
    <property type="match status" value="1"/>
</dbReference>
<dbReference type="InterPro" id="IPR023430">
    <property type="entry name" value="Pept_HybD-like_dom_sf"/>
</dbReference>
<feature type="compositionally biased region" description="Basic and acidic residues" evidence="1">
    <location>
        <begin position="8"/>
        <end position="20"/>
    </location>
</feature>
<comment type="caution">
    <text evidence="2">The sequence shown here is derived from an EMBL/GenBank/DDBJ whole genome shotgun (WGS) entry which is preliminary data.</text>
</comment>
<dbReference type="AlphaFoldDB" id="A0A953IBP5"/>
<protein>
    <submittedName>
        <fullName evidence="2">Spore protease YyaC</fullName>
    </submittedName>
</protein>
<name>A0A953IBP5_SYMTR</name>
<dbReference type="GO" id="GO:0006508">
    <property type="term" value="P:proteolysis"/>
    <property type="evidence" value="ECO:0007669"/>
    <property type="project" value="UniProtKB-KW"/>
</dbReference>